<dbReference type="Gene3D" id="3.20.20.140">
    <property type="entry name" value="Metal-dependent hydrolases"/>
    <property type="match status" value="1"/>
</dbReference>
<reference evidence="2" key="3">
    <citation type="submission" date="2018-03" db="EMBL/GenBank/DDBJ databases">
        <authorList>
            <person name="Jeon C.O."/>
        </authorList>
    </citation>
    <scope>NUCLEOTIDE SEQUENCE</scope>
    <source>
        <strain evidence="2">JCM 31126</strain>
    </source>
</reference>
<feature type="domain" description="Amidohydrolase 3" evidence="1">
    <location>
        <begin position="158"/>
        <end position="376"/>
    </location>
</feature>
<dbReference type="EMBL" id="BSUW01000001">
    <property type="protein sequence ID" value="GMA71555.1"/>
    <property type="molecule type" value="Genomic_DNA"/>
</dbReference>
<dbReference type="InterPro" id="IPR011059">
    <property type="entry name" value="Metal-dep_hydrolase_composite"/>
</dbReference>
<dbReference type="PANTHER" id="PTHR32027">
    <property type="entry name" value="CYTOSINE DEAMINASE"/>
    <property type="match status" value="1"/>
</dbReference>
<evidence type="ECO:0000313" key="4">
    <source>
        <dbReference type="Proteomes" id="UP000268310"/>
    </source>
</evidence>
<dbReference type="AlphaFoldDB" id="A0AA37XKV2"/>
<dbReference type="EMBL" id="CP027783">
    <property type="protein sequence ID" value="AYW48665.1"/>
    <property type="molecule type" value="Genomic_DNA"/>
</dbReference>
<dbReference type="CDD" id="cd01293">
    <property type="entry name" value="Bact_CD"/>
    <property type="match status" value="1"/>
</dbReference>
<sequence length="398" mass="45043">MTKWLQNVKIETDYIKEGSFTSGTNTQVVDLFIENDEVSKIRPHQKRQDGYEKVDGQGYLILPGIQEKHCHFDKSKLGTSWRPITPAASIVERFTQEIEELNELDVAFSTRMKKLIEKERQHGVSFFRSHIDVHPKVGQKFLQQTIETLYDYKGMFASQLVAFPQHGMLLSNAYEDVKTALANGADLIGGVDPTALDGNTEKSLYQTFDLATQFNAPVDIHIHERGEEGKKTFYELLKLTKESHWQNKVTISHAFGLNDFIGNERKEFFRQLADQQISIISSVPLNGVIPPLEELRQFGVDVSLGCDNVYDSWSPFGNGNVLEKLNRYAEIFNITTQDGLTDCLELVTGKKIVSDNLWLQEGDEATFILVDSSCSAEFVARQSKVCSSYYKGKLVFSS</sequence>
<reference evidence="3 5" key="2">
    <citation type="journal article" date="2014" name="Int. J. Syst. Evol. Microbiol.">
        <title>Complete genome sequence of Corynebacterium casei LMG S-19264T (=DSM 44701T), isolated from a smear-ripened cheese.</title>
        <authorList>
            <consortium name="US DOE Joint Genome Institute (JGI-PGF)"/>
            <person name="Walter F."/>
            <person name="Albersmeier A."/>
            <person name="Kalinowski J."/>
            <person name="Ruckert C."/>
        </authorList>
    </citation>
    <scope>NUCLEOTIDE SEQUENCE [LARGE SCALE GENOMIC DNA]</scope>
    <source>
        <strain evidence="3 5">NBRC 114545</strain>
    </source>
</reference>
<dbReference type="InterPro" id="IPR032466">
    <property type="entry name" value="Metal_Hydrolase"/>
</dbReference>
<dbReference type="NCBIfam" id="NF005312">
    <property type="entry name" value="PRK06846.1"/>
    <property type="match status" value="1"/>
</dbReference>
<dbReference type="Pfam" id="PF07969">
    <property type="entry name" value="Amidohydro_3"/>
    <property type="match status" value="1"/>
</dbReference>
<reference evidence="3" key="4">
    <citation type="submission" date="2023-02" db="EMBL/GenBank/DDBJ databases">
        <authorList>
            <person name="Sun Q."/>
            <person name="Mori K."/>
        </authorList>
    </citation>
    <scope>NUCLEOTIDE SEQUENCE</scope>
    <source>
        <strain evidence="3">NBRC 114545</strain>
    </source>
</reference>
<gene>
    <name evidence="2" type="ORF">C7K38_09940</name>
    <name evidence="3" type="ORF">GCM10025885_06040</name>
</gene>
<proteinExistence type="predicted"/>
<evidence type="ECO:0000313" key="3">
    <source>
        <dbReference type="EMBL" id="GMA71555.1"/>
    </source>
</evidence>
<dbReference type="PANTHER" id="PTHR32027:SF9">
    <property type="entry name" value="BLL3847 PROTEIN"/>
    <property type="match status" value="1"/>
</dbReference>
<dbReference type="Proteomes" id="UP000268310">
    <property type="component" value="Chromosome"/>
</dbReference>
<keyword evidence="4" id="KW-1185">Reference proteome</keyword>
<dbReference type="Gene3D" id="2.30.40.10">
    <property type="entry name" value="Urease, subunit C, domain 1"/>
    <property type="match status" value="1"/>
</dbReference>
<evidence type="ECO:0000313" key="5">
    <source>
        <dbReference type="Proteomes" id="UP001157039"/>
    </source>
</evidence>
<accession>A0AA37XKV2</accession>
<dbReference type="SUPFAM" id="SSF51338">
    <property type="entry name" value="Composite domain of metallo-dependent hydrolases"/>
    <property type="match status" value="1"/>
</dbReference>
<protein>
    <submittedName>
        <fullName evidence="3">Deaminase</fullName>
    </submittedName>
</protein>
<dbReference type="KEGG" id="too:C7K38_09940"/>
<reference evidence="2 4" key="1">
    <citation type="journal article" date="2012" name="Int. J. Syst. Evol. Microbiol.">
        <title>Characterization of Tetragenococcus strains from sugar thick juice reveals a novel species, Tetragenococcus osmophilus sp. nov., and divides Tetragenococcus halophilus into two subspecies, T. halophilus subsp. halophilus subsp. nov. and T. halophilus subsp. flandriensis subsp. nov.</title>
        <authorList>
            <person name="Juste A."/>
            <person name="Van Trappen S."/>
            <person name="Verreth C."/>
            <person name="Cleenwerck I."/>
            <person name="De Vos P."/>
            <person name="Lievens B."/>
            <person name="Willems K.A."/>
        </authorList>
    </citation>
    <scope>NUCLEOTIDE SEQUENCE [LARGE SCALE GENOMIC DNA]</scope>
    <source>
        <strain evidence="2 4">JCM 31126</strain>
    </source>
</reference>
<dbReference type="Proteomes" id="UP001157039">
    <property type="component" value="Unassembled WGS sequence"/>
</dbReference>
<dbReference type="GO" id="GO:0016814">
    <property type="term" value="F:hydrolase activity, acting on carbon-nitrogen (but not peptide) bonds, in cyclic amidines"/>
    <property type="evidence" value="ECO:0007669"/>
    <property type="project" value="TreeGrafter"/>
</dbReference>
<evidence type="ECO:0000313" key="2">
    <source>
        <dbReference type="EMBL" id="AYW48665.1"/>
    </source>
</evidence>
<dbReference type="InterPro" id="IPR013108">
    <property type="entry name" value="Amidohydro_3"/>
</dbReference>
<evidence type="ECO:0000259" key="1">
    <source>
        <dbReference type="Pfam" id="PF07969"/>
    </source>
</evidence>
<dbReference type="RefSeq" id="WP_123936448.1">
    <property type="nucleotide sequence ID" value="NZ_BSUW01000001.1"/>
</dbReference>
<name>A0AA37XKV2_9ENTE</name>
<dbReference type="SUPFAM" id="SSF51556">
    <property type="entry name" value="Metallo-dependent hydrolases"/>
    <property type="match status" value="1"/>
</dbReference>
<organism evidence="3 5">
    <name type="scientific">Tetragenococcus osmophilus</name>
    <dbReference type="NCBI Taxonomy" id="526944"/>
    <lineage>
        <taxon>Bacteria</taxon>
        <taxon>Bacillati</taxon>
        <taxon>Bacillota</taxon>
        <taxon>Bacilli</taxon>
        <taxon>Lactobacillales</taxon>
        <taxon>Enterococcaceae</taxon>
        <taxon>Tetragenococcus</taxon>
    </lineage>
</organism>
<dbReference type="InterPro" id="IPR052349">
    <property type="entry name" value="Metallo-hydrolase_Enzymes"/>
</dbReference>